<evidence type="ECO:0000256" key="1">
    <source>
        <dbReference type="SAM" id="SignalP"/>
    </source>
</evidence>
<dbReference type="EMBL" id="JBIPKE010000017">
    <property type="protein sequence ID" value="MFH6984481.1"/>
    <property type="molecule type" value="Genomic_DNA"/>
</dbReference>
<sequence>MNYTKGFILLMLFGSLIGATTAQSNQTVTDAAISKMINAYKSDSKGPYKDIRWFCKDGSTVAPQERCPEPGVQRARYKDEVVALGASHHIFLGQILSNTAHEDFWDSEYQGSRMKQYSLEQYLRANDGGWINRRAQFYRGAFQAEDEEAWGLAYLQWLLEDKSRLVGQFFLIRQSAKDIPHSGDNNTAQSVRAISKEISDVYNPFMDLRVKLHGQPEESDIQKVRDFQAAHSAKLNAELKEKLTSLLAQMEIFYQPVAISDFKSLAKKVPNSLPANGTLVDFMEQYSQARTSRDRCELIATTGLTLRRQIVNPMKSSARLALMDASIKMETMLIRESVLWRPETLAELLIKSKTLAQAATGFGYLEIWEWETLDANLIIVADGEITLKELGDDLDHLRRSVEWSAGTFRATYQEVVKRYGSFEPLANGFIDDRVRASCLLQLGSSVSLLGDFFADQAGFSNQLLGIKNQSAARGLNPGYAMGELVVTNQSPEEIEVSGDKIYVFNRPPADLKPVAGIATVTEGNMVSHVQLLARNLGIPNAVLSMENLTALLPYNGKKVFYAVSNKGTVLMKLATEMTPEEKALFAKKVRNEEKISVPVEMMELDDARILNLRDVNASKSGIICGPKAANLGQLKQLFPDHVVNGIVIPFAIFKQHFDQAMPGQGMSYWQYLKATFKVAGEMSTAGSTDGEMEKYVMGRLEVLQVAIRQIKLMPEFEAALNAKFKEAFGVSLGKVPVFIRSDTNMEDLKDFTGAGLNLTLFNVLDAQKILQGIKDVWASPYTERSYKWRQKYLLNPENVFPSILIIPSVDADCSGVLITKGVTTGKPDDNTVAFNRGVGGAVEGQASETWLLEADRTILLSPSREPDYTSIPATGGTLKKHTTFEEPVLSEANLVSLGEMAEALKEKLGEIGMKSPYDVELGFRKDKIWLFQVRPFVENKRAAASEFLRSITPVLAGDQLIPLNTAL</sequence>
<protein>
    <submittedName>
        <fullName evidence="3">PEP/pyruvate-binding domain-containing protein</fullName>
    </submittedName>
</protein>
<evidence type="ECO:0000313" key="3">
    <source>
        <dbReference type="EMBL" id="MFH6984481.1"/>
    </source>
</evidence>
<keyword evidence="4" id="KW-1185">Reference proteome</keyword>
<name>A0ABW7NA13_9BACT</name>
<comment type="caution">
    <text evidence="3">The sequence shown here is derived from an EMBL/GenBank/DDBJ whole genome shotgun (WGS) entry which is preliminary data.</text>
</comment>
<dbReference type="InterPro" id="IPR002192">
    <property type="entry name" value="PPDK_AMP/ATP-bd"/>
</dbReference>
<dbReference type="RefSeq" id="WP_395417835.1">
    <property type="nucleotide sequence ID" value="NZ_JBIPKE010000017.1"/>
</dbReference>
<dbReference type="InterPro" id="IPR051549">
    <property type="entry name" value="PEP_Utilizing_Enz"/>
</dbReference>
<dbReference type="InterPro" id="IPR013815">
    <property type="entry name" value="ATP_grasp_subdomain_1"/>
</dbReference>
<feature type="domain" description="Pyruvate phosphate dikinase AMP/ATP-binding" evidence="2">
    <location>
        <begin position="625"/>
        <end position="944"/>
    </location>
</feature>
<feature type="signal peptide" evidence="1">
    <location>
        <begin position="1"/>
        <end position="24"/>
    </location>
</feature>
<evidence type="ECO:0000259" key="2">
    <source>
        <dbReference type="Pfam" id="PF01326"/>
    </source>
</evidence>
<evidence type="ECO:0000313" key="4">
    <source>
        <dbReference type="Proteomes" id="UP001610063"/>
    </source>
</evidence>
<dbReference type="Gene3D" id="3.30.470.20">
    <property type="entry name" value="ATP-grasp fold, B domain"/>
    <property type="match status" value="1"/>
</dbReference>
<dbReference type="PANTHER" id="PTHR43615:SF1">
    <property type="entry name" value="PPDK_N DOMAIN-CONTAINING PROTEIN"/>
    <property type="match status" value="1"/>
</dbReference>
<dbReference type="SUPFAM" id="SSF56059">
    <property type="entry name" value="Glutathione synthetase ATP-binding domain-like"/>
    <property type="match status" value="1"/>
</dbReference>
<reference evidence="3 4" key="1">
    <citation type="journal article" date="2013" name="Int. J. Syst. Evol. Microbiol.">
        <title>Marinoscillum luteum sp. nov., isolated from marine sediment.</title>
        <authorList>
            <person name="Cha I.T."/>
            <person name="Park S.J."/>
            <person name="Kim S.J."/>
            <person name="Kim J.G."/>
            <person name="Jung M.Y."/>
            <person name="Shin K.S."/>
            <person name="Kwon K.K."/>
            <person name="Yang S.H."/>
            <person name="Seo Y.S."/>
            <person name="Rhee S.K."/>
        </authorList>
    </citation>
    <scope>NUCLEOTIDE SEQUENCE [LARGE SCALE GENOMIC DNA]</scope>
    <source>
        <strain evidence="3 4">KCTC 23939</strain>
    </source>
</reference>
<accession>A0ABW7NA13</accession>
<gene>
    <name evidence="3" type="ORF">ACHKAR_13595</name>
</gene>
<dbReference type="Pfam" id="PF01326">
    <property type="entry name" value="PPDK_N"/>
    <property type="match status" value="1"/>
</dbReference>
<dbReference type="PANTHER" id="PTHR43615">
    <property type="entry name" value="PHOSPHOENOLPYRUVATE SYNTHASE-RELATED"/>
    <property type="match status" value="1"/>
</dbReference>
<keyword evidence="1" id="KW-0732">Signal</keyword>
<dbReference type="Gene3D" id="3.30.1490.20">
    <property type="entry name" value="ATP-grasp fold, A domain"/>
    <property type="match status" value="1"/>
</dbReference>
<organism evidence="3 4">
    <name type="scientific">Marinoscillum luteum</name>
    <dbReference type="NCBI Taxonomy" id="861051"/>
    <lineage>
        <taxon>Bacteria</taxon>
        <taxon>Pseudomonadati</taxon>
        <taxon>Bacteroidota</taxon>
        <taxon>Cytophagia</taxon>
        <taxon>Cytophagales</taxon>
        <taxon>Reichenbachiellaceae</taxon>
        <taxon>Marinoscillum</taxon>
    </lineage>
</organism>
<feature type="chain" id="PRO_5047228223" evidence="1">
    <location>
        <begin position="25"/>
        <end position="967"/>
    </location>
</feature>
<proteinExistence type="predicted"/>
<dbReference type="Proteomes" id="UP001610063">
    <property type="component" value="Unassembled WGS sequence"/>
</dbReference>